<gene>
    <name evidence="1" type="ORF">HXK24_07100</name>
</gene>
<dbReference type="AlphaFoldDB" id="A0A9D5X926"/>
<reference evidence="1" key="1">
    <citation type="submission" date="2020-04" db="EMBL/GenBank/DDBJ databases">
        <title>Deep metagenomics examines the oral microbiome during advanced dental caries in children, revealing novel taxa and co-occurrences with host molecules.</title>
        <authorList>
            <person name="Baker J.L."/>
            <person name="Morton J.T."/>
            <person name="Dinis M."/>
            <person name="Alvarez R."/>
            <person name="Tran N.C."/>
            <person name="Knight R."/>
            <person name="Edlund A."/>
        </authorList>
    </citation>
    <scope>NUCLEOTIDE SEQUENCE</scope>
    <source>
        <strain evidence="1">JCVI_3_bin.11</strain>
    </source>
</reference>
<feature type="non-terminal residue" evidence="1">
    <location>
        <position position="187"/>
    </location>
</feature>
<dbReference type="EMBL" id="JABZGU010000275">
    <property type="protein sequence ID" value="MBF4803558.1"/>
    <property type="molecule type" value="Genomic_DNA"/>
</dbReference>
<evidence type="ECO:0000313" key="1">
    <source>
        <dbReference type="EMBL" id="MBF4803558.1"/>
    </source>
</evidence>
<accession>A0A9D5X926</accession>
<protein>
    <submittedName>
        <fullName evidence="1">Glycerophosphodiester phosphodiesterase</fullName>
    </submittedName>
</protein>
<name>A0A9D5X926_9ACTN</name>
<organism evidence="1 2">
    <name type="scientific">Lancefieldella parvula</name>
    <dbReference type="NCBI Taxonomy" id="1382"/>
    <lineage>
        <taxon>Bacteria</taxon>
        <taxon>Bacillati</taxon>
        <taxon>Actinomycetota</taxon>
        <taxon>Coriobacteriia</taxon>
        <taxon>Coriobacteriales</taxon>
        <taxon>Atopobiaceae</taxon>
        <taxon>Lancefieldella</taxon>
    </lineage>
</organism>
<proteinExistence type="predicted"/>
<dbReference type="Proteomes" id="UP000787322">
    <property type="component" value="Unassembled WGS sequence"/>
</dbReference>
<sequence length="187" mass="19176">MIGRFIKRAAVRAAGLAITQYAAKAALQSEAGRKLLATTASKAANLAGNIAKEQITAGFNAHIRPALPSGDAIQSSVARAQSALRSAQTSVLAAQAQLQSNLENRFSRPKNKLSKQLASTAESLEEMGETLAEHQDAAVDIAVADVVEGIAAQNGQDSDALLASTKKRKSFRNAAIAGGVVAGAALG</sequence>
<comment type="caution">
    <text evidence="1">The sequence shown here is derived from an EMBL/GenBank/DDBJ whole genome shotgun (WGS) entry which is preliminary data.</text>
</comment>
<evidence type="ECO:0000313" key="2">
    <source>
        <dbReference type="Proteomes" id="UP000787322"/>
    </source>
</evidence>